<dbReference type="Proteomes" id="UP000439994">
    <property type="component" value="Unassembled WGS sequence"/>
</dbReference>
<accession>A0A6N8F7Y9</accession>
<feature type="domain" description="HD" evidence="14">
    <location>
        <begin position="228"/>
        <end position="329"/>
    </location>
</feature>
<dbReference type="InterPro" id="IPR032828">
    <property type="entry name" value="PolyA_RNA-bd"/>
</dbReference>
<dbReference type="CDD" id="cd00077">
    <property type="entry name" value="HDc"/>
    <property type="match status" value="1"/>
</dbReference>
<dbReference type="GO" id="GO:0042245">
    <property type="term" value="P:RNA repair"/>
    <property type="evidence" value="ECO:0007669"/>
    <property type="project" value="UniProtKB-KW"/>
</dbReference>
<feature type="binding site" evidence="13">
    <location>
        <position position="11"/>
    </location>
    <ligand>
        <name>CTP</name>
        <dbReference type="ChEBI" id="CHEBI:37563"/>
    </ligand>
</feature>
<dbReference type="Gene3D" id="1.10.3090.10">
    <property type="entry name" value="cca-adding enzyme, domain 2"/>
    <property type="match status" value="1"/>
</dbReference>
<dbReference type="PIRSF" id="PIRSF000813">
    <property type="entry name" value="CCA_bact"/>
    <property type="match status" value="1"/>
</dbReference>
<keyword evidence="8 13" id="KW-0378">Hydrolase</keyword>
<comment type="subunit">
    <text evidence="13">Monomer. Can also form homodimers and oligomers.</text>
</comment>
<dbReference type="GO" id="GO:0001680">
    <property type="term" value="P:tRNA 3'-terminal CCA addition"/>
    <property type="evidence" value="ECO:0007669"/>
    <property type="project" value="UniProtKB-UniRule"/>
</dbReference>
<dbReference type="Pfam" id="PF12627">
    <property type="entry name" value="PolyA_pol_RNAbd"/>
    <property type="match status" value="1"/>
</dbReference>
<evidence type="ECO:0000256" key="9">
    <source>
        <dbReference type="ARBA" id="ARBA00022840"/>
    </source>
</evidence>
<dbReference type="GO" id="GO:0005524">
    <property type="term" value="F:ATP binding"/>
    <property type="evidence" value="ECO:0007669"/>
    <property type="project" value="UniProtKB-UniRule"/>
</dbReference>
<comment type="cofactor">
    <cofactor evidence="13">
        <name>Mg(2+)</name>
        <dbReference type="ChEBI" id="CHEBI:18420"/>
    </cofactor>
    <text evidence="13">Magnesium is required for nucleotidyltransferase activity.</text>
</comment>
<dbReference type="HAMAP" id="MF_01262">
    <property type="entry name" value="CCA_bact_type2"/>
    <property type="match status" value="1"/>
</dbReference>
<evidence type="ECO:0000256" key="8">
    <source>
        <dbReference type="ARBA" id="ARBA00022801"/>
    </source>
</evidence>
<dbReference type="PANTHER" id="PTHR47545:SF1">
    <property type="entry name" value="MULTIFUNCTIONAL CCA PROTEIN"/>
    <property type="match status" value="1"/>
</dbReference>
<dbReference type="Pfam" id="PF01743">
    <property type="entry name" value="PolyA_pol"/>
    <property type="match status" value="1"/>
</dbReference>
<evidence type="ECO:0000256" key="6">
    <source>
        <dbReference type="ARBA" id="ARBA00022741"/>
    </source>
</evidence>
<keyword evidence="12 13" id="KW-0511">Multifunctional enzyme</keyword>
<evidence type="ECO:0000256" key="4">
    <source>
        <dbReference type="ARBA" id="ARBA00022695"/>
    </source>
</evidence>
<evidence type="ECO:0000259" key="14">
    <source>
        <dbReference type="PROSITE" id="PS51831"/>
    </source>
</evidence>
<dbReference type="HAMAP" id="MF_01261">
    <property type="entry name" value="CCA_bact_type1"/>
    <property type="match status" value="1"/>
</dbReference>
<dbReference type="Pfam" id="PF01966">
    <property type="entry name" value="HD"/>
    <property type="match status" value="1"/>
</dbReference>
<evidence type="ECO:0000256" key="2">
    <source>
        <dbReference type="ARBA" id="ARBA00022679"/>
    </source>
</evidence>
<gene>
    <name evidence="13" type="primary">cca</name>
    <name evidence="15" type="ORF">GNP35_07675</name>
</gene>
<comment type="miscellaneous">
    <text evidence="13">A single active site specifically recognizes both ATP and CTP and is responsible for their addition.</text>
</comment>
<dbReference type="SUPFAM" id="SSF81301">
    <property type="entry name" value="Nucleotidyltransferase"/>
    <property type="match status" value="1"/>
</dbReference>
<keyword evidence="1 13" id="KW-0533">Nickel</keyword>
<dbReference type="InterPro" id="IPR006674">
    <property type="entry name" value="HD_domain"/>
</dbReference>
<feature type="binding site" evidence="13">
    <location>
        <position position="11"/>
    </location>
    <ligand>
        <name>ATP</name>
        <dbReference type="ChEBI" id="CHEBI:30616"/>
    </ligand>
</feature>
<feature type="binding site" evidence="13">
    <location>
        <position position="91"/>
    </location>
    <ligand>
        <name>CTP</name>
        <dbReference type="ChEBI" id="CHEBI:37563"/>
    </ligand>
</feature>
<dbReference type="InterPro" id="IPR050124">
    <property type="entry name" value="tRNA_CCA-adding_enzyme"/>
</dbReference>
<protein>
    <recommendedName>
        <fullName evidence="13">Multifunctional CCA protein</fullName>
    </recommendedName>
    <domain>
        <recommendedName>
            <fullName evidence="13">CCA-adding enzyme</fullName>
            <ecNumber evidence="13">2.7.7.72</ecNumber>
        </recommendedName>
        <alternativeName>
            <fullName evidence="13">CCA tRNA nucleotidyltransferase</fullName>
        </alternativeName>
        <alternativeName>
            <fullName evidence="13">tRNA CCA-pyrophosphorylase</fullName>
        </alternativeName>
        <alternativeName>
            <fullName evidence="13">tRNA adenylyl-/cytidylyl-transferase</fullName>
        </alternativeName>
        <alternativeName>
            <fullName evidence="13">tRNA nucleotidyltransferase</fullName>
        </alternativeName>
        <alternativeName>
            <fullName evidence="13">tRNA-NT</fullName>
        </alternativeName>
    </domain>
    <domain>
        <recommendedName>
            <fullName evidence="13">2'-nucleotidase</fullName>
            <ecNumber evidence="13">3.1.3.-</ecNumber>
        </recommendedName>
    </domain>
    <domain>
        <recommendedName>
            <fullName evidence="13">2',3'-cyclic phosphodiesterase</fullName>
            <ecNumber evidence="13">3.1.4.-</ecNumber>
        </recommendedName>
    </domain>
    <domain>
        <recommendedName>
            <fullName evidence="13">Phosphatase</fullName>
        </recommendedName>
    </domain>
</protein>
<dbReference type="GO" id="GO:0000049">
    <property type="term" value="F:tRNA binding"/>
    <property type="evidence" value="ECO:0007669"/>
    <property type="project" value="UniProtKB-UniRule"/>
</dbReference>
<dbReference type="GO" id="GO:0000287">
    <property type="term" value="F:magnesium ion binding"/>
    <property type="evidence" value="ECO:0007669"/>
    <property type="project" value="UniProtKB-UniRule"/>
</dbReference>
<dbReference type="NCBIfam" id="NF008137">
    <property type="entry name" value="PRK10885.1"/>
    <property type="match status" value="1"/>
</dbReference>
<dbReference type="PANTHER" id="PTHR47545">
    <property type="entry name" value="MULTIFUNCTIONAL CCA PROTEIN"/>
    <property type="match status" value="1"/>
</dbReference>
<feature type="binding site" evidence="13">
    <location>
        <position position="137"/>
    </location>
    <ligand>
        <name>CTP</name>
        <dbReference type="ChEBI" id="CHEBI:37563"/>
    </ligand>
</feature>
<dbReference type="AlphaFoldDB" id="A0A6N8F7Y9"/>
<keyword evidence="4 13" id="KW-0548">Nucleotidyltransferase</keyword>
<dbReference type="RefSeq" id="WP_330997741.1">
    <property type="nucleotide sequence ID" value="NZ_WOCD01000003.1"/>
</dbReference>
<dbReference type="Gene3D" id="3.30.460.10">
    <property type="entry name" value="Beta Polymerase, domain 2"/>
    <property type="match status" value="1"/>
</dbReference>
<evidence type="ECO:0000256" key="13">
    <source>
        <dbReference type="HAMAP-Rule" id="MF_01261"/>
    </source>
</evidence>
<dbReference type="EC" id="2.7.7.72" evidence="13"/>
<dbReference type="EC" id="3.1.3.-" evidence="13"/>
<dbReference type="GO" id="GO:0016791">
    <property type="term" value="F:phosphatase activity"/>
    <property type="evidence" value="ECO:0007669"/>
    <property type="project" value="UniProtKB-UniRule"/>
</dbReference>
<comment type="function">
    <text evidence="13">Catalyzes the addition and repair of the essential 3'-terminal CCA sequence in tRNAs without using a nucleic acid template. Adds these three nucleotides in the order of C, C, and A to the tRNA nucleotide-73, using CTP and ATP as substrates and producing inorganic pyrophosphate. tRNA 3'-terminal CCA addition is required both for tRNA processing and repair. Also involved in tRNA surveillance by mediating tandem CCA addition to generate a CCACCA at the 3' terminus of unstable tRNAs. While stable tRNAs receive only 3'-terminal CCA, unstable tRNAs are marked with CCACCA and rapidly degraded.</text>
</comment>
<evidence type="ECO:0000256" key="3">
    <source>
        <dbReference type="ARBA" id="ARBA00022694"/>
    </source>
</evidence>
<keyword evidence="11 13" id="KW-0694">RNA-binding</keyword>
<keyword evidence="16" id="KW-1185">Reference proteome</keyword>
<feature type="binding site" evidence="13">
    <location>
        <position position="23"/>
    </location>
    <ligand>
        <name>Mg(2+)</name>
        <dbReference type="ChEBI" id="CHEBI:18420"/>
    </ligand>
</feature>
<reference evidence="15 16" key="1">
    <citation type="submission" date="2019-11" db="EMBL/GenBank/DDBJ databases">
        <title>P. haliotis isolates from Z. marina roots.</title>
        <authorList>
            <person name="Cohen M."/>
            <person name="Jospin G."/>
            <person name="Eisen J.A."/>
            <person name="Coil D.A."/>
        </authorList>
    </citation>
    <scope>NUCLEOTIDE SEQUENCE [LARGE SCALE GENOMIC DNA]</scope>
    <source>
        <strain evidence="15 16">UCD-MCMsp1aY</strain>
    </source>
</reference>
<keyword evidence="9 13" id="KW-0067">ATP-binding</keyword>
<evidence type="ECO:0000256" key="11">
    <source>
        <dbReference type="ARBA" id="ARBA00022884"/>
    </source>
</evidence>
<feature type="binding site" evidence="13">
    <location>
        <position position="91"/>
    </location>
    <ligand>
        <name>ATP</name>
        <dbReference type="ChEBI" id="CHEBI:30616"/>
    </ligand>
</feature>
<organism evidence="15 16">
    <name type="scientific">Psychrosphaera haliotis</name>
    <dbReference type="NCBI Taxonomy" id="555083"/>
    <lineage>
        <taxon>Bacteria</taxon>
        <taxon>Pseudomonadati</taxon>
        <taxon>Pseudomonadota</taxon>
        <taxon>Gammaproteobacteria</taxon>
        <taxon>Alteromonadales</taxon>
        <taxon>Pseudoalteromonadaceae</taxon>
        <taxon>Psychrosphaera</taxon>
    </lineage>
</organism>
<feature type="binding site" evidence="13">
    <location>
        <position position="137"/>
    </location>
    <ligand>
        <name>ATP</name>
        <dbReference type="ChEBI" id="CHEBI:30616"/>
    </ligand>
</feature>
<comment type="catalytic activity">
    <reaction evidence="13">
        <text>a tRNA precursor + 2 CTP + ATP = a tRNA with a 3' CCA end + 3 diphosphate</text>
        <dbReference type="Rhea" id="RHEA:14433"/>
        <dbReference type="Rhea" id="RHEA-COMP:10465"/>
        <dbReference type="Rhea" id="RHEA-COMP:10468"/>
        <dbReference type="ChEBI" id="CHEBI:30616"/>
        <dbReference type="ChEBI" id="CHEBI:33019"/>
        <dbReference type="ChEBI" id="CHEBI:37563"/>
        <dbReference type="ChEBI" id="CHEBI:74896"/>
        <dbReference type="ChEBI" id="CHEBI:83071"/>
        <dbReference type="EC" id="2.7.7.72"/>
    </reaction>
</comment>
<evidence type="ECO:0000313" key="15">
    <source>
        <dbReference type="EMBL" id="MUH72368.1"/>
    </source>
</evidence>
<keyword evidence="3 13" id="KW-0819">tRNA processing</keyword>
<dbReference type="CDD" id="cd05398">
    <property type="entry name" value="NT_ClassII-CCAase"/>
    <property type="match status" value="1"/>
</dbReference>
<dbReference type="EC" id="3.1.4.-" evidence="13"/>
<dbReference type="InterPro" id="IPR003607">
    <property type="entry name" value="HD/PDEase_dom"/>
</dbReference>
<dbReference type="SUPFAM" id="SSF81891">
    <property type="entry name" value="Poly A polymerase C-terminal region-like"/>
    <property type="match status" value="1"/>
</dbReference>
<dbReference type="FunFam" id="1.10.3090.10:FF:000001">
    <property type="entry name" value="Multifunctional CCA protein"/>
    <property type="match status" value="1"/>
</dbReference>
<evidence type="ECO:0000256" key="12">
    <source>
        <dbReference type="ARBA" id="ARBA00023268"/>
    </source>
</evidence>
<dbReference type="InterPro" id="IPR043519">
    <property type="entry name" value="NT_sf"/>
</dbReference>
<dbReference type="PROSITE" id="PS51831">
    <property type="entry name" value="HD"/>
    <property type="match status" value="1"/>
</dbReference>
<proteinExistence type="inferred from homology"/>
<dbReference type="GO" id="GO:0004810">
    <property type="term" value="F:CCA tRNA nucleotidyltransferase activity"/>
    <property type="evidence" value="ECO:0007669"/>
    <property type="project" value="UniProtKB-UniRule"/>
</dbReference>
<dbReference type="InterPro" id="IPR002646">
    <property type="entry name" value="PolA_pol_head_dom"/>
</dbReference>
<keyword evidence="2 13" id="KW-0808">Transferase</keyword>
<evidence type="ECO:0000256" key="5">
    <source>
        <dbReference type="ARBA" id="ARBA00022723"/>
    </source>
</evidence>
<name>A0A6N8F7Y9_9GAMM</name>
<sequence>MQVYLVGGAVRDQLLNYPVKDKDYVVTGATIEQMLELGYQQVGQSFPVFLHPTNKQEYALARTERKQGSGYTGFTCEFTPDITLEEDLLRRDLTINAMAMDDHGKIYDPFDGQSDLKNKLLRHVSDAFIEDPLRVLRVARFAARYHHLGFKVAPETLSLMTKIVEAGEVNALVAERVWQETESALKEQNPQVFFEVLRECGALKVIMPELDVLWGVPNPPKWHPEIDTGIHTMLVVKQAQMLSNDLAVRFASLCHDFGKGLTNPENYPHHRGHEKMGLKPIKAFCQRLRVPNEPRDLALLLSEFHTHTHRAFELRPDTLVKLFNKLDAWRKPQRFEQFLVCCTADMRGRTGFETAEYKQTDFLRNMFKVANSINIQDIVKAGFQGAEIREQLNQRRVEAIADAKKFLADS</sequence>
<evidence type="ECO:0000256" key="1">
    <source>
        <dbReference type="ARBA" id="ARBA00022596"/>
    </source>
</evidence>
<comment type="cofactor">
    <cofactor evidence="13">
        <name>Ni(2+)</name>
        <dbReference type="ChEBI" id="CHEBI:49786"/>
    </cofactor>
    <text evidence="13">Nickel for phosphatase activity.</text>
</comment>
<feature type="binding site" evidence="13">
    <location>
        <position position="140"/>
    </location>
    <ligand>
        <name>CTP</name>
        <dbReference type="ChEBI" id="CHEBI:37563"/>
    </ligand>
</feature>
<keyword evidence="6 13" id="KW-0547">Nucleotide-binding</keyword>
<dbReference type="InterPro" id="IPR012006">
    <property type="entry name" value="CCA_bact"/>
</dbReference>
<comment type="caution">
    <text evidence="15">The sequence shown here is derived from an EMBL/GenBank/DDBJ whole genome shotgun (WGS) entry which is preliminary data.</text>
</comment>
<dbReference type="GO" id="GO:0004112">
    <property type="term" value="F:cyclic-nucleotide phosphodiesterase activity"/>
    <property type="evidence" value="ECO:0007669"/>
    <property type="project" value="UniProtKB-UniRule"/>
</dbReference>
<feature type="binding site" evidence="13">
    <location>
        <position position="21"/>
    </location>
    <ligand>
        <name>Mg(2+)</name>
        <dbReference type="ChEBI" id="CHEBI:18420"/>
    </ligand>
</feature>
<keyword evidence="7 13" id="KW-0692">RNA repair</keyword>
<evidence type="ECO:0000256" key="7">
    <source>
        <dbReference type="ARBA" id="ARBA00022800"/>
    </source>
</evidence>
<keyword evidence="5 13" id="KW-0479">Metal-binding</keyword>
<evidence type="ECO:0000313" key="16">
    <source>
        <dbReference type="Proteomes" id="UP000439994"/>
    </source>
</evidence>
<feature type="binding site" evidence="13">
    <location>
        <position position="8"/>
    </location>
    <ligand>
        <name>ATP</name>
        <dbReference type="ChEBI" id="CHEBI:30616"/>
    </ligand>
</feature>
<feature type="binding site" evidence="13">
    <location>
        <position position="8"/>
    </location>
    <ligand>
        <name>CTP</name>
        <dbReference type="ChEBI" id="CHEBI:37563"/>
    </ligand>
</feature>
<comment type="similarity">
    <text evidence="13">Belongs to the tRNA nucleotidyltransferase/poly(A) polymerase family. Bacterial CCA-adding enzyme type 1 subfamily.</text>
</comment>
<comment type="domain">
    <text evidence="13">Comprises two domains: an N-terminal domain containing the nucleotidyltransferase activity and a C-terminal HD domain associated with both phosphodiesterase and phosphatase activities.</text>
</comment>
<feature type="binding site" evidence="13">
    <location>
        <position position="140"/>
    </location>
    <ligand>
        <name>ATP</name>
        <dbReference type="ChEBI" id="CHEBI:30616"/>
    </ligand>
</feature>
<comment type="catalytic activity">
    <reaction evidence="13">
        <text>a tRNA with a 3' CCA end + 2 CTP + ATP = a tRNA with a 3' CCACCA end + 3 diphosphate</text>
        <dbReference type="Rhea" id="RHEA:76235"/>
        <dbReference type="Rhea" id="RHEA-COMP:10468"/>
        <dbReference type="Rhea" id="RHEA-COMP:18655"/>
        <dbReference type="ChEBI" id="CHEBI:30616"/>
        <dbReference type="ChEBI" id="CHEBI:33019"/>
        <dbReference type="ChEBI" id="CHEBI:37563"/>
        <dbReference type="ChEBI" id="CHEBI:83071"/>
        <dbReference type="ChEBI" id="CHEBI:195187"/>
    </reaction>
</comment>
<dbReference type="EMBL" id="WOCD01000003">
    <property type="protein sequence ID" value="MUH72368.1"/>
    <property type="molecule type" value="Genomic_DNA"/>
</dbReference>
<keyword evidence="10 13" id="KW-0460">Magnesium</keyword>
<evidence type="ECO:0000256" key="10">
    <source>
        <dbReference type="ARBA" id="ARBA00022842"/>
    </source>
</evidence>